<dbReference type="InterPro" id="IPR001810">
    <property type="entry name" value="F-box_dom"/>
</dbReference>
<reference evidence="2 3" key="1">
    <citation type="submission" date="2024-06" db="EMBL/GenBank/DDBJ databases">
        <title>A chromosome level genome sequence of Diviner's sage (Salvia divinorum).</title>
        <authorList>
            <person name="Ford S.A."/>
            <person name="Ro D.-K."/>
            <person name="Ness R.W."/>
            <person name="Phillips M.A."/>
        </authorList>
    </citation>
    <scope>NUCLEOTIDE SEQUENCE [LARGE SCALE GENOMIC DNA]</scope>
    <source>
        <strain evidence="2">SAF-2024a</strain>
        <tissue evidence="2">Leaf</tissue>
    </source>
</reference>
<dbReference type="AlphaFoldDB" id="A0ABD1G6T1"/>
<dbReference type="Pfam" id="PF00646">
    <property type="entry name" value="F-box"/>
    <property type="match status" value="1"/>
</dbReference>
<dbReference type="SMART" id="SM00256">
    <property type="entry name" value="FBOX"/>
    <property type="match status" value="1"/>
</dbReference>
<evidence type="ECO:0000313" key="3">
    <source>
        <dbReference type="Proteomes" id="UP001567538"/>
    </source>
</evidence>
<protein>
    <submittedName>
        <fullName evidence="2">F-box protein-like protein</fullName>
    </submittedName>
</protein>
<accession>A0ABD1G6T1</accession>
<sequence>MYKTKIWLRRSNSSRDSLRFARSMLHSDNMITDNDDLLIEILLWLPAKSLIRFKLVSKKWLDLISSQHFSKQHTLQQRHRHSKVKPSLLLHLAEASSYLYLHSSPNGEKLVPYAFSSTLAEPTVRSFSNGLFLLQCRNVENPFEVCRVYNPATKQSKKILLNVDRMYRSVLGLNLVFDPLKSPHYKIICVKSTPRRSFSLGRSWWRRCQIEVYESETSTWKVCGEPFLAPRELMFDHGIEWKDCIHWCGVFFDLQECIIGQHPEIVIAGDVGTEGGFLQKYVESNGFLHNVAHFPAKKSVMVFELQRDYSEWSLKYHISLDGASGPLSVLSYMRGESEKEEDSKLVLHEPGKIKFYALQENCVKGLVDFEGKEFYQEGQAQSTFSRTFQVIETLASV</sequence>
<dbReference type="EMBL" id="JBEAFC010000009">
    <property type="protein sequence ID" value="KAL1539818.1"/>
    <property type="molecule type" value="Genomic_DNA"/>
</dbReference>
<dbReference type="Gene3D" id="1.20.1280.50">
    <property type="match status" value="1"/>
</dbReference>
<evidence type="ECO:0000259" key="1">
    <source>
        <dbReference type="SMART" id="SM00256"/>
    </source>
</evidence>
<dbReference type="CDD" id="cd22157">
    <property type="entry name" value="F-box_AtFBW1-like"/>
    <property type="match status" value="1"/>
</dbReference>
<comment type="caution">
    <text evidence="2">The sequence shown here is derived from an EMBL/GenBank/DDBJ whole genome shotgun (WGS) entry which is preliminary data.</text>
</comment>
<dbReference type="PANTHER" id="PTHR31672:SF13">
    <property type="entry name" value="F-BOX PROTEIN CPR30-LIKE"/>
    <property type="match status" value="1"/>
</dbReference>
<proteinExistence type="predicted"/>
<dbReference type="Proteomes" id="UP001567538">
    <property type="component" value="Unassembled WGS sequence"/>
</dbReference>
<organism evidence="2 3">
    <name type="scientific">Salvia divinorum</name>
    <name type="common">Maria pastora</name>
    <name type="synonym">Diviner's sage</name>
    <dbReference type="NCBI Taxonomy" id="28513"/>
    <lineage>
        <taxon>Eukaryota</taxon>
        <taxon>Viridiplantae</taxon>
        <taxon>Streptophyta</taxon>
        <taxon>Embryophyta</taxon>
        <taxon>Tracheophyta</taxon>
        <taxon>Spermatophyta</taxon>
        <taxon>Magnoliopsida</taxon>
        <taxon>eudicotyledons</taxon>
        <taxon>Gunneridae</taxon>
        <taxon>Pentapetalae</taxon>
        <taxon>asterids</taxon>
        <taxon>lamiids</taxon>
        <taxon>Lamiales</taxon>
        <taxon>Lamiaceae</taxon>
        <taxon>Nepetoideae</taxon>
        <taxon>Mentheae</taxon>
        <taxon>Salviinae</taxon>
        <taxon>Salvia</taxon>
        <taxon>Salvia subgen. Calosphace</taxon>
    </lineage>
</organism>
<gene>
    <name evidence="2" type="ORF">AAHA92_24254</name>
</gene>
<dbReference type="PANTHER" id="PTHR31672">
    <property type="entry name" value="BNACNNG10540D PROTEIN"/>
    <property type="match status" value="1"/>
</dbReference>
<keyword evidence="3" id="KW-1185">Reference proteome</keyword>
<name>A0ABD1G6T1_SALDI</name>
<dbReference type="InterPro" id="IPR050796">
    <property type="entry name" value="SCF_F-box_component"/>
</dbReference>
<dbReference type="InterPro" id="IPR036047">
    <property type="entry name" value="F-box-like_dom_sf"/>
</dbReference>
<evidence type="ECO:0000313" key="2">
    <source>
        <dbReference type="EMBL" id="KAL1539818.1"/>
    </source>
</evidence>
<dbReference type="SUPFAM" id="SSF81383">
    <property type="entry name" value="F-box domain"/>
    <property type="match status" value="1"/>
</dbReference>
<feature type="domain" description="F-box" evidence="1">
    <location>
        <begin position="35"/>
        <end position="73"/>
    </location>
</feature>